<reference evidence="2" key="2">
    <citation type="journal article" date="2018" name="Nat. Commun.">
        <title>Tailed giant Tupanvirus possesses the most complete translational apparatus of the known virosphere.</title>
        <authorList>
            <person name="Abrahao J."/>
            <person name="Silva L."/>
            <person name="Silva L.S."/>
            <person name="Khalil J.Y.B."/>
            <person name="Rodrigues R."/>
            <person name="Arantes T."/>
            <person name="Assis F."/>
            <person name="Boratto P."/>
            <person name="Andrade M."/>
            <person name="Kroon E.G."/>
            <person name="Ribeiro B."/>
            <person name="Bergier I."/>
            <person name="Seligmann H."/>
            <person name="Ghigo E."/>
            <person name="Colson P."/>
            <person name="Levasseur A."/>
            <person name="Kroemer G."/>
            <person name="Raoult D."/>
            <person name="La Scola B."/>
        </authorList>
    </citation>
    <scope>NUCLEOTIDE SEQUENCE [LARGE SCALE GENOMIC DNA]</scope>
    <source>
        <strain evidence="2">Soda lake</strain>
    </source>
</reference>
<feature type="domain" description="Bacteriophage T5 Orf172 DNA-binding" evidence="1">
    <location>
        <begin position="8"/>
        <end position="112"/>
    </location>
</feature>
<reference evidence="2" key="1">
    <citation type="submission" date="2017-01" db="EMBL/GenBank/DDBJ databases">
        <authorList>
            <person name="Assis F.L."/>
            <person name="Abrahao J.S."/>
            <person name="Silva L."/>
            <person name="Khalil J.B."/>
            <person name="Rodrigues R."/>
            <person name="Silva L.S."/>
            <person name="Arantes T."/>
            <person name="Boratto P."/>
            <person name="Andrade M."/>
            <person name="Kroon E.G."/>
            <person name="Ribeiro B."/>
            <person name="Bergier I."/>
            <person name="Seligmann H."/>
            <person name="Ghigo E."/>
            <person name="Colson P."/>
            <person name="Levasseur A."/>
            <person name="Raoult D."/>
            <person name="Scola B.L."/>
        </authorList>
    </citation>
    <scope>NUCLEOTIDE SEQUENCE</scope>
    <source>
        <strain evidence="2">Soda lake</strain>
    </source>
</reference>
<accession>A0A6N1NMM5</accession>
<protein>
    <submittedName>
        <fullName evidence="2">T5orf172 domain protein</fullName>
    </submittedName>
</protein>
<sequence>MQTSFNLFYVISTKEKAARNEFKIGKYTGKIACQGKQLSPPEGGNHKKLMSRYATYLIDPVVYYITDHKKNNLIETAILSILDNYRIVNCNKHKTDWIKYPLDKLIEQIDKTIDDIDKNSIGNNYYDNIDFELVYPFWEIMKVKTNNLIAENTSGRILKRGLTFDSAEFLVKANKQKPNQ</sequence>
<dbReference type="Pfam" id="PF10544">
    <property type="entry name" value="T5orf172"/>
    <property type="match status" value="1"/>
</dbReference>
<dbReference type="EMBL" id="KY523104">
    <property type="protein sequence ID" value="QKU35664.1"/>
    <property type="molecule type" value="Genomic_DNA"/>
</dbReference>
<organism evidence="2">
    <name type="scientific">Tupanvirus soda lake</name>
    <dbReference type="NCBI Taxonomy" id="2126985"/>
    <lineage>
        <taxon>Viruses</taxon>
        <taxon>Varidnaviria</taxon>
        <taxon>Bamfordvirae</taxon>
        <taxon>Nucleocytoviricota</taxon>
        <taxon>Megaviricetes</taxon>
        <taxon>Imitervirales</taxon>
        <taxon>Mimiviridae</taxon>
        <taxon>Megamimivirinae</taxon>
        <taxon>Tupanvirus</taxon>
        <taxon>Tupanvirus salinum</taxon>
    </lineage>
</organism>
<dbReference type="GeneID" id="80519104"/>
<name>A0A6N1NMM5_9VIRU</name>
<evidence type="ECO:0000259" key="1">
    <source>
        <dbReference type="Pfam" id="PF10544"/>
    </source>
</evidence>
<dbReference type="KEGG" id="vg:80519104"/>
<proteinExistence type="predicted"/>
<dbReference type="InterPro" id="IPR018306">
    <property type="entry name" value="Phage_T5_Orf172_DNA-bd"/>
</dbReference>
<evidence type="ECO:0000313" key="2">
    <source>
        <dbReference type="EMBL" id="QKU35664.1"/>
    </source>
</evidence>
<dbReference type="RefSeq" id="YP_010782340.1">
    <property type="nucleotide sequence ID" value="NC_075039.1"/>
</dbReference>